<evidence type="ECO:0000313" key="2">
    <source>
        <dbReference type="EMBL" id="SPM31845.1"/>
    </source>
</evidence>
<dbReference type="SUPFAM" id="SSF140459">
    <property type="entry name" value="PE/PPE dimer-like"/>
    <property type="match status" value="1"/>
</dbReference>
<dbReference type="STRING" id="1841859.GCA_900157385_05373"/>
<dbReference type="AlphaFoldDB" id="A0A2U3NK90"/>
<keyword evidence="3" id="KW-1185">Reference proteome</keyword>
<reference evidence="2 3" key="1">
    <citation type="submission" date="2017-01" db="EMBL/GenBank/DDBJ databases">
        <authorList>
            <consortium name="Urmite Genomes"/>
        </authorList>
    </citation>
    <scope>NUCLEOTIDE SEQUENCE [LARGE SCALE GENOMIC DNA]</scope>
    <source>
        <strain evidence="2 3">AB308</strain>
    </source>
</reference>
<proteinExistence type="predicted"/>
<sequence>MPARAAHTLSRVSLLVVAPEWLTSAAADVESIGSSLTAAHLAAAFPTGGIAAAAADEVSQAVAALFASYGREYQALGARAGAFGQQFVQALNSAAGSYADAEATSALLLQPVQQNLLGAANAATEAVVGRPFIGSGSAAGTGVADAAIYDANLLIQREFGIYNFSDWRGWAAFVLDYTWGSPGTALGYGVQIINAFYPNSNYDPALSALAGSHVYRGGIGLPGFATTVGNVTTHLGTGPGATDVMLNHEEVHVWQNRLFGPLFTTSYAAWLAGGYVVGTGYWLLHPNQDWFSLVETAAYYDNPWEVWAYANDNNWPPPGANPALLWPAWTDPVLLYPARADLLAPFM</sequence>
<dbReference type="InterPro" id="IPR038332">
    <property type="entry name" value="PPE_sf"/>
</dbReference>
<evidence type="ECO:0000259" key="1">
    <source>
        <dbReference type="Pfam" id="PF00934"/>
    </source>
</evidence>
<dbReference type="Gene3D" id="1.10.287.850">
    <property type="entry name" value="HP0062-like domain"/>
    <property type="match status" value="1"/>
</dbReference>
<gene>
    <name evidence="2" type="ORF">MTAB308_5370</name>
</gene>
<organism evidence="2 3">
    <name type="scientific">Mycobacterium terramassiliense</name>
    <dbReference type="NCBI Taxonomy" id="1841859"/>
    <lineage>
        <taxon>Bacteria</taxon>
        <taxon>Bacillati</taxon>
        <taxon>Actinomycetota</taxon>
        <taxon>Actinomycetes</taxon>
        <taxon>Mycobacteriales</taxon>
        <taxon>Mycobacteriaceae</taxon>
        <taxon>Mycobacterium</taxon>
    </lineage>
</organism>
<dbReference type="InterPro" id="IPR000084">
    <property type="entry name" value="PE-PGRS_N"/>
</dbReference>
<accession>A0A2U3NK90</accession>
<name>A0A2U3NK90_9MYCO</name>
<feature type="domain" description="PE" evidence="1">
    <location>
        <begin position="15"/>
        <end position="104"/>
    </location>
</feature>
<dbReference type="Proteomes" id="UP000241595">
    <property type="component" value="Unassembled WGS sequence"/>
</dbReference>
<dbReference type="Pfam" id="PF00934">
    <property type="entry name" value="PE"/>
    <property type="match status" value="1"/>
</dbReference>
<dbReference type="EMBL" id="FTRV01000017">
    <property type="protein sequence ID" value="SPM31845.1"/>
    <property type="molecule type" value="Genomic_DNA"/>
</dbReference>
<evidence type="ECO:0000313" key="3">
    <source>
        <dbReference type="Proteomes" id="UP000241595"/>
    </source>
</evidence>
<protein>
    <submittedName>
        <fullName evidence="2">PE family protein</fullName>
    </submittedName>
</protein>